<protein>
    <submittedName>
        <fullName evidence="1">Uncharacterized protein</fullName>
    </submittedName>
</protein>
<dbReference type="AlphaFoldDB" id="A0AAN6YU78"/>
<keyword evidence="2" id="KW-1185">Reference proteome</keyword>
<organism evidence="1 2">
    <name type="scientific">Canariomyces notabilis</name>
    <dbReference type="NCBI Taxonomy" id="2074819"/>
    <lineage>
        <taxon>Eukaryota</taxon>
        <taxon>Fungi</taxon>
        <taxon>Dikarya</taxon>
        <taxon>Ascomycota</taxon>
        <taxon>Pezizomycotina</taxon>
        <taxon>Sordariomycetes</taxon>
        <taxon>Sordariomycetidae</taxon>
        <taxon>Sordariales</taxon>
        <taxon>Chaetomiaceae</taxon>
        <taxon>Canariomyces</taxon>
    </lineage>
</organism>
<evidence type="ECO:0000313" key="2">
    <source>
        <dbReference type="Proteomes" id="UP001302812"/>
    </source>
</evidence>
<dbReference type="Proteomes" id="UP001302812">
    <property type="component" value="Unassembled WGS sequence"/>
</dbReference>
<comment type="caution">
    <text evidence="1">The sequence shown here is derived from an EMBL/GenBank/DDBJ whole genome shotgun (WGS) entry which is preliminary data.</text>
</comment>
<gene>
    <name evidence="1" type="ORF">N656DRAFT_796927</name>
</gene>
<sequence>MASVRRKVRKEVVSAVSAATELVAEAVSIVQKLVQVHRTVRGLPAVLDRHRSQLTRIQHVLETIQAEPYLLGNQAVMEHVEEVHAICKEVEEQIELRERQMRVGMKGGKAGRYLRVLLEGGRLEREMSERLERVGSSLALLDTVIDVAQVEILRRVEESVAKTGLNAGDRIVDSLGEQPSINANTTTTWTAEGGSTITAVDEIPLPHSTSSSISSDATTTTTFEGGDTIIAIDELPLPHAASPSSSDLPYFENTSQGHAIQFNGDVGSTDWGWPARCEYTRMQAKDYSVQVNGRTDFTALQAILAMRG</sequence>
<reference evidence="1" key="2">
    <citation type="submission" date="2023-05" db="EMBL/GenBank/DDBJ databases">
        <authorList>
            <consortium name="Lawrence Berkeley National Laboratory"/>
            <person name="Steindorff A."/>
            <person name="Hensen N."/>
            <person name="Bonometti L."/>
            <person name="Westerberg I."/>
            <person name="Brannstrom I.O."/>
            <person name="Guillou S."/>
            <person name="Cros-Aarteil S."/>
            <person name="Calhoun S."/>
            <person name="Haridas S."/>
            <person name="Kuo A."/>
            <person name="Mondo S."/>
            <person name="Pangilinan J."/>
            <person name="Riley R."/>
            <person name="Labutti K."/>
            <person name="Andreopoulos B."/>
            <person name="Lipzen A."/>
            <person name="Chen C."/>
            <person name="Yanf M."/>
            <person name="Daum C."/>
            <person name="Ng V."/>
            <person name="Clum A."/>
            <person name="Ohm R."/>
            <person name="Martin F."/>
            <person name="Silar P."/>
            <person name="Natvig D."/>
            <person name="Lalanne C."/>
            <person name="Gautier V."/>
            <person name="Ament-Velasquez S.L."/>
            <person name="Kruys A."/>
            <person name="Hutchinson M.I."/>
            <person name="Powell A.J."/>
            <person name="Barry K."/>
            <person name="Miller A.N."/>
            <person name="Grigoriev I.V."/>
            <person name="Debuchy R."/>
            <person name="Gladieux P."/>
            <person name="Thoren M.H."/>
            <person name="Johannesson H."/>
        </authorList>
    </citation>
    <scope>NUCLEOTIDE SEQUENCE</scope>
    <source>
        <strain evidence="1">CBS 508.74</strain>
    </source>
</reference>
<accession>A0AAN6YU78</accession>
<reference evidence="1" key="1">
    <citation type="journal article" date="2023" name="Mol. Phylogenet. Evol.">
        <title>Genome-scale phylogeny and comparative genomics of the fungal order Sordariales.</title>
        <authorList>
            <person name="Hensen N."/>
            <person name="Bonometti L."/>
            <person name="Westerberg I."/>
            <person name="Brannstrom I.O."/>
            <person name="Guillou S."/>
            <person name="Cros-Aarteil S."/>
            <person name="Calhoun S."/>
            <person name="Haridas S."/>
            <person name="Kuo A."/>
            <person name="Mondo S."/>
            <person name="Pangilinan J."/>
            <person name="Riley R."/>
            <person name="LaButti K."/>
            <person name="Andreopoulos B."/>
            <person name="Lipzen A."/>
            <person name="Chen C."/>
            <person name="Yan M."/>
            <person name="Daum C."/>
            <person name="Ng V."/>
            <person name="Clum A."/>
            <person name="Steindorff A."/>
            <person name="Ohm R.A."/>
            <person name="Martin F."/>
            <person name="Silar P."/>
            <person name="Natvig D.O."/>
            <person name="Lalanne C."/>
            <person name="Gautier V."/>
            <person name="Ament-Velasquez S.L."/>
            <person name="Kruys A."/>
            <person name="Hutchinson M.I."/>
            <person name="Powell A.J."/>
            <person name="Barry K."/>
            <person name="Miller A.N."/>
            <person name="Grigoriev I.V."/>
            <person name="Debuchy R."/>
            <person name="Gladieux P."/>
            <person name="Hiltunen Thoren M."/>
            <person name="Johannesson H."/>
        </authorList>
    </citation>
    <scope>NUCLEOTIDE SEQUENCE</scope>
    <source>
        <strain evidence="1">CBS 508.74</strain>
    </source>
</reference>
<name>A0AAN6YU78_9PEZI</name>
<dbReference type="RefSeq" id="XP_064671263.1">
    <property type="nucleotide sequence ID" value="XM_064817583.1"/>
</dbReference>
<dbReference type="GeneID" id="89941708"/>
<proteinExistence type="predicted"/>
<dbReference type="EMBL" id="MU853338">
    <property type="protein sequence ID" value="KAK4113693.1"/>
    <property type="molecule type" value="Genomic_DNA"/>
</dbReference>
<evidence type="ECO:0000313" key="1">
    <source>
        <dbReference type="EMBL" id="KAK4113693.1"/>
    </source>
</evidence>